<keyword evidence="9" id="KW-1133">Transmembrane helix</keyword>
<feature type="transmembrane region" description="Helical" evidence="9">
    <location>
        <begin position="129"/>
        <end position="147"/>
    </location>
</feature>
<keyword evidence="6 11" id="KW-0418">Kinase</keyword>
<gene>
    <name evidence="11" type="ORF">WCD58_04395</name>
</gene>
<organism evidence="11 12">
    <name type="scientific">Actinomycetospora flava</name>
    <dbReference type="NCBI Taxonomy" id="3129232"/>
    <lineage>
        <taxon>Bacteria</taxon>
        <taxon>Bacillati</taxon>
        <taxon>Actinomycetota</taxon>
        <taxon>Actinomycetes</taxon>
        <taxon>Pseudonocardiales</taxon>
        <taxon>Pseudonocardiaceae</taxon>
        <taxon>Actinomycetospora</taxon>
    </lineage>
</organism>
<keyword evidence="9" id="KW-0812">Transmembrane</keyword>
<comment type="caution">
    <text evidence="11">The sequence shown here is derived from an EMBL/GenBank/DDBJ whole genome shotgun (WGS) entry which is preliminary data.</text>
</comment>
<name>A0ABU8M049_9PSEU</name>
<evidence type="ECO:0000256" key="6">
    <source>
        <dbReference type="ARBA" id="ARBA00022777"/>
    </source>
</evidence>
<evidence type="ECO:0000256" key="9">
    <source>
        <dbReference type="SAM" id="Phobius"/>
    </source>
</evidence>
<keyword evidence="7" id="KW-0067">ATP-binding</keyword>
<dbReference type="Gene3D" id="1.20.5.1930">
    <property type="match status" value="1"/>
</dbReference>
<evidence type="ECO:0000256" key="5">
    <source>
        <dbReference type="ARBA" id="ARBA00022741"/>
    </source>
</evidence>
<dbReference type="RefSeq" id="WP_337699865.1">
    <property type="nucleotide sequence ID" value="NZ_JBBEGM010000001.1"/>
</dbReference>
<feature type="transmembrane region" description="Helical" evidence="9">
    <location>
        <begin position="12"/>
        <end position="29"/>
    </location>
</feature>
<dbReference type="EC" id="2.7.13.3" evidence="2"/>
<dbReference type="InterPro" id="IPR011712">
    <property type="entry name" value="Sig_transdc_His_kin_sub3_dim/P"/>
</dbReference>
<keyword evidence="9" id="KW-0472">Membrane</keyword>
<evidence type="ECO:0000256" key="1">
    <source>
        <dbReference type="ARBA" id="ARBA00000085"/>
    </source>
</evidence>
<feature type="transmembrane region" description="Helical" evidence="9">
    <location>
        <begin position="70"/>
        <end position="93"/>
    </location>
</feature>
<comment type="catalytic activity">
    <reaction evidence="1">
        <text>ATP + protein L-histidine = ADP + protein N-phospho-L-histidine.</text>
        <dbReference type="EC" id="2.7.13.3"/>
    </reaction>
</comment>
<dbReference type="GO" id="GO:0016301">
    <property type="term" value="F:kinase activity"/>
    <property type="evidence" value="ECO:0007669"/>
    <property type="project" value="UniProtKB-KW"/>
</dbReference>
<feature type="transmembrane region" description="Helical" evidence="9">
    <location>
        <begin position="41"/>
        <end position="58"/>
    </location>
</feature>
<keyword evidence="8" id="KW-0902">Two-component regulatory system</keyword>
<dbReference type="PANTHER" id="PTHR24421:SF10">
    <property type="entry name" value="NITRATE_NITRITE SENSOR PROTEIN NARQ"/>
    <property type="match status" value="1"/>
</dbReference>
<evidence type="ECO:0000256" key="4">
    <source>
        <dbReference type="ARBA" id="ARBA00022679"/>
    </source>
</evidence>
<dbReference type="Proteomes" id="UP001369736">
    <property type="component" value="Unassembled WGS sequence"/>
</dbReference>
<dbReference type="EMBL" id="JBBEGM010000001">
    <property type="protein sequence ID" value="MEJ2860382.1"/>
    <property type="molecule type" value="Genomic_DNA"/>
</dbReference>
<feature type="transmembrane region" description="Helical" evidence="9">
    <location>
        <begin position="99"/>
        <end position="117"/>
    </location>
</feature>
<dbReference type="InterPro" id="IPR036890">
    <property type="entry name" value="HATPase_C_sf"/>
</dbReference>
<dbReference type="InterPro" id="IPR050482">
    <property type="entry name" value="Sensor_HK_TwoCompSys"/>
</dbReference>
<reference evidence="11 12" key="1">
    <citation type="submission" date="2024-03" db="EMBL/GenBank/DDBJ databases">
        <title>Actinomycetospora sp. OC33-EN07, a novel actinomycete isolated from wild orchid (Aerides multiflora).</title>
        <authorList>
            <person name="Suriyachadkun C."/>
        </authorList>
    </citation>
    <scope>NUCLEOTIDE SEQUENCE [LARGE SCALE GENOMIC DNA]</scope>
    <source>
        <strain evidence="11 12">OC33-EN07</strain>
    </source>
</reference>
<evidence type="ECO:0000256" key="7">
    <source>
        <dbReference type="ARBA" id="ARBA00022840"/>
    </source>
</evidence>
<dbReference type="Pfam" id="PF07730">
    <property type="entry name" value="HisKA_3"/>
    <property type="match status" value="1"/>
</dbReference>
<keyword evidence="3" id="KW-0597">Phosphoprotein</keyword>
<keyword evidence="5" id="KW-0547">Nucleotide-binding</keyword>
<dbReference type="PANTHER" id="PTHR24421">
    <property type="entry name" value="NITRATE/NITRITE SENSOR PROTEIN NARX-RELATED"/>
    <property type="match status" value="1"/>
</dbReference>
<keyword evidence="4" id="KW-0808">Transferase</keyword>
<proteinExistence type="predicted"/>
<accession>A0ABU8M049</accession>
<evidence type="ECO:0000259" key="10">
    <source>
        <dbReference type="Pfam" id="PF07730"/>
    </source>
</evidence>
<evidence type="ECO:0000313" key="11">
    <source>
        <dbReference type="EMBL" id="MEJ2860382.1"/>
    </source>
</evidence>
<evidence type="ECO:0000256" key="3">
    <source>
        <dbReference type="ARBA" id="ARBA00022553"/>
    </source>
</evidence>
<evidence type="ECO:0000313" key="12">
    <source>
        <dbReference type="Proteomes" id="UP001369736"/>
    </source>
</evidence>
<feature type="domain" description="Signal transduction histidine kinase subgroup 3 dimerisation and phosphoacceptor" evidence="10">
    <location>
        <begin position="179"/>
        <end position="245"/>
    </location>
</feature>
<dbReference type="CDD" id="cd16917">
    <property type="entry name" value="HATPase_UhpB-NarQ-NarX-like"/>
    <property type="match status" value="1"/>
</dbReference>
<keyword evidence="12" id="KW-1185">Reference proteome</keyword>
<protein>
    <recommendedName>
        <fullName evidence="2">histidine kinase</fullName>
        <ecNumber evidence="2">2.7.13.3</ecNumber>
    </recommendedName>
</protein>
<evidence type="ECO:0000256" key="2">
    <source>
        <dbReference type="ARBA" id="ARBA00012438"/>
    </source>
</evidence>
<dbReference type="SUPFAM" id="SSF55874">
    <property type="entry name" value="ATPase domain of HSP90 chaperone/DNA topoisomerase II/histidine kinase"/>
    <property type="match status" value="1"/>
</dbReference>
<sequence>MPTTGLAPRLRDAGAVALSLLGVYLALWVEPATLPGEAAAWWWVDLAGGVAAAALVLARRRFPIGSALVVYALTVLCTSAWLAGAVATFSIAVRRPWPTAAALGVFSLALGPLQGLVRLQTPENASWATLAWAAGTTVVVVATGAAVRARHELMDSLVERAERAEREAALRADAARTAERTRIAREMHDVLAHRLSMVSLHAGALAHRRTASPDEIRDALEVVRAGAREALVDLRAILGVLRDPDADPAGPAEVGTAAIAPQPTLADLDRLVDGVRAAGTPVTLRTDLDGAAVPDECGRTLYRITQETLTNAARHAPGLPVDVRLCATDGGEVELDVSNPLPPAGAGGPSGNGLLGITERVELAGGRVLALGPHHGRFRVAVRVPRRSGERAGVLAEAREEMA</sequence>
<evidence type="ECO:0000256" key="8">
    <source>
        <dbReference type="ARBA" id="ARBA00023012"/>
    </source>
</evidence>
<dbReference type="Gene3D" id="3.30.565.10">
    <property type="entry name" value="Histidine kinase-like ATPase, C-terminal domain"/>
    <property type="match status" value="1"/>
</dbReference>